<keyword evidence="3" id="KW-1133">Transmembrane helix</keyword>
<keyword evidence="3" id="KW-0472">Membrane</keyword>
<dbReference type="OrthoDB" id="428525at2759"/>
<gene>
    <name evidence="4" type="ORF">GE061_007091</name>
</gene>
<evidence type="ECO:0000256" key="1">
    <source>
        <dbReference type="ARBA" id="ARBA00022737"/>
    </source>
</evidence>
<feature type="transmembrane region" description="Helical" evidence="3">
    <location>
        <begin position="82"/>
        <end position="106"/>
    </location>
</feature>
<dbReference type="PANTHER" id="PTHR11689:SF136">
    <property type="entry name" value="H(+)_CL(-) EXCHANGE TRANSPORTER 7"/>
    <property type="match status" value="1"/>
</dbReference>
<dbReference type="InterPro" id="IPR051280">
    <property type="entry name" value="Cl-channel/antiporter"/>
</dbReference>
<keyword evidence="3" id="KW-0812">Transmembrane</keyword>
<organism evidence="4 5">
    <name type="scientific">Apolygus lucorum</name>
    <name type="common">Small green plant bug</name>
    <name type="synonym">Lygocoris lucorum</name>
    <dbReference type="NCBI Taxonomy" id="248454"/>
    <lineage>
        <taxon>Eukaryota</taxon>
        <taxon>Metazoa</taxon>
        <taxon>Ecdysozoa</taxon>
        <taxon>Arthropoda</taxon>
        <taxon>Hexapoda</taxon>
        <taxon>Insecta</taxon>
        <taxon>Pterygota</taxon>
        <taxon>Neoptera</taxon>
        <taxon>Paraneoptera</taxon>
        <taxon>Hemiptera</taxon>
        <taxon>Heteroptera</taxon>
        <taxon>Panheteroptera</taxon>
        <taxon>Cimicomorpha</taxon>
        <taxon>Miridae</taxon>
        <taxon>Mirini</taxon>
        <taxon>Apolygus</taxon>
    </lineage>
</organism>
<dbReference type="InterPro" id="IPR014743">
    <property type="entry name" value="Cl-channel_core"/>
</dbReference>
<feature type="transmembrane region" description="Helical" evidence="3">
    <location>
        <begin position="36"/>
        <end position="61"/>
    </location>
</feature>
<dbReference type="Gene3D" id="1.10.3080.10">
    <property type="entry name" value="Clc chloride channel"/>
    <property type="match status" value="1"/>
</dbReference>
<protein>
    <submittedName>
        <fullName evidence="4">Uncharacterized protein</fullName>
    </submittedName>
</protein>
<dbReference type="EMBL" id="WIXP02000015">
    <property type="protein sequence ID" value="KAF6199066.1"/>
    <property type="molecule type" value="Genomic_DNA"/>
</dbReference>
<dbReference type="GO" id="GO:0005765">
    <property type="term" value="C:lysosomal membrane"/>
    <property type="evidence" value="ECO:0007669"/>
    <property type="project" value="TreeGrafter"/>
</dbReference>
<accession>A0A8S9WTC2</accession>
<dbReference type="SUPFAM" id="SSF81340">
    <property type="entry name" value="Clc chloride channel"/>
    <property type="match status" value="1"/>
</dbReference>
<reference evidence="4" key="1">
    <citation type="journal article" date="2021" name="Mol. Ecol. Resour.">
        <title>Apolygus lucorum genome provides insights into omnivorousness and mesophyll feeding.</title>
        <authorList>
            <person name="Liu Y."/>
            <person name="Liu H."/>
            <person name="Wang H."/>
            <person name="Huang T."/>
            <person name="Liu B."/>
            <person name="Yang B."/>
            <person name="Yin L."/>
            <person name="Li B."/>
            <person name="Zhang Y."/>
            <person name="Zhang S."/>
            <person name="Jiang F."/>
            <person name="Zhang X."/>
            <person name="Ren Y."/>
            <person name="Wang B."/>
            <person name="Wang S."/>
            <person name="Lu Y."/>
            <person name="Wu K."/>
            <person name="Fan W."/>
            <person name="Wang G."/>
        </authorList>
    </citation>
    <scope>NUCLEOTIDE SEQUENCE</scope>
    <source>
        <strain evidence="4">12Hb</strain>
    </source>
</reference>
<dbReference type="PANTHER" id="PTHR11689">
    <property type="entry name" value="CHLORIDE CHANNEL PROTEIN CLC FAMILY MEMBER"/>
    <property type="match status" value="1"/>
</dbReference>
<sequence>MNRQSLDYDTCENQLLVDEERTRGYTYVVQTDVARWFLFFLIGIFTAGLGVFTDVSIAYLADLKYNLLKHYMDKCLKEECLYITYGMWLVLVLVPVLVASILVVYIEIHDDESCPILTYYSGKRAL</sequence>
<keyword evidence="2" id="KW-0129">CBS domain</keyword>
<keyword evidence="1" id="KW-0677">Repeat</keyword>
<evidence type="ECO:0000313" key="4">
    <source>
        <dbReference type="EMBL" id="KAF6199066.1"/>
    </source>
</evidence>
<proteinExistence type="predicted"/>
<name>A0A8S9WTC2_APOLU</name>
<dbReference type="Proteomes" id="UP000466442">
    <property type="component" value="Unassembled WGS sequence"/>
</dbReference>
<comment type="caution">
    <text evidence="4">The sequence shown here is derived from an EMBL/GenBank/DDBJ whole genome shotgun (WGS) entry which is preliminary data.</text>
</comment>
<keyword evidence="5" id="KW-1185">Reference proteome</keyword>
<evidence type="ECO:0000256" key="3">
    <source>
        <dbReference type="SAM" id="Phobius"/>
    </source>
</evidence>
<dbReference type="AlphaFoldDB" id="A0A8S9WTC2"/>
<evidence type="ECO:0000256" key="2">
    <source>
        <dbReference type="ARBA" id="ARBA00023122"/>
    </source>
</evidence>
<dbReference type="GO" id="GO:0015108">
    <property type="term" value="F:chloride transmembrane transporter activity"/>
    <property type="evidence" value="ECO:0007669"/>
    <property type="project" value="TreeGrafter"/>
</dbReference>
<evidence type="ECO:0000313" key="5">
    <source>
        <dbReference type="Proteomes" id="UP000466442"/>
    </source>
</evidence>